<name>A0ABD3PGR4_9STRA</name>
<evidence type="ECO:0000256" key="3">
    <source>
        <dbReference type="SAM" id="SignalP"/>
    </source>
</evidence>
<evidence type="ECO:0000313" key="5">
    <source>
        <dbReference type="Proteomes" id="UP001530400"/>
    </source>
</evidence>
<organism evidence="4 5">
    <name type="scientific">Cyclotella atomus</name>
    <dbReference type="NCBI Taxonomy" id="382360"/>
    <lineage>
        <taxon>Eukaryota</taxon>
        <taxon>Sar</taxon>
        <taxon>Stramenopiles</taxon>
        <taxon>Ochrophyta</taxon>
        <taxon>Bacillariophyta</taxon>
        <taxon>Coscinodiscophyceae</taxon>
        <taxon>Thalassiosirophycidae</taxon>
        <taxon>Stephanodiscales</taxon>
        <taxon>Stephanodiscaceae</taxon>
        <taxon>Cyclotella</taxon>
    </lineage>
</organism>
<keyword evidence="2" id="KW-0342">GTP-binding</keyword>
<dbReference type="Gene3D" id="3.30.1330.20">
    <property type="entry name" value="Tubulin/FtsZ, C-terminal domain"/>
    <property type="match status" value="1"/>
</dbReference>
<feature type="chain" id="PRO_5044747629" evidence="3">
    <location>
        <begin position="25"/>
        <end position="258"/>
    </location>
</feature>
<sequence length="258" mass="27377">MKMAFLRTSLLVSASLSIAAPAVAFLPGPQTPVRYANPSQLNVILGEDLDSVGIDENLGGVGLAKRCAIKISGTAKKGGNADAVLNLNDLVRYEKMVSLSEEEVNTAMEKFGCKLICNGFGKELYYFPDESARVEDRVIKLAPDEAAKDALAKAASVGDAKFVVVNFLGGDDLIYGEVKNACDLIVQELNIPDKAKISFNSVSFTDFEDGTCSVTVMTSDGQSGSDEGVDAAIAKGEAYAYGGKWYTVTKEDITTATE</sequence>
<dbReference type="EMBL" id="JALLPJ020000622">
    <property type="protein sequence ID" value="KAL3787149.1"/>
    <property type="molecule type" value="Genomic_DNA"/>
</dbReference>
<keyword evidence="3" id="KW-0732">Signal</keyword>
<dbReference type="GO" id="GO:0005525">
    <property type="term" value="F:GTP binding"/>
    <property type="evidence" value="ECO:0007669"/>
    <property type="project" value="UniProtKB-KW"/>
</dbReference>
<evidence type="ECO:0000313" key="4">
    <source>
        <dbReference type="EMBL" id="KAL3787149.1"/>
    </source>
</evidence>
<protein>
    <submittedName>
        <fullName evidence="4">Uncharacterized protein</fullName>
    </submittedName>
</protein>
<keyword evidence="1" id="KW-0547">Nucleotide-binding</keyword>
<proteinExistence type="predicted"/>
<dbReference type="Proteomes" id="UP001530400">
    <property type="component" value="Unassembled WGS sequence"/>
</dbReference>
<reference evidence="4 5" key="1">
    <citation type="submission" date="2024-10" db="EMBL/GenBank/DDBJ databases">
        <title>Updated reference genomes for cyclostephanoid diatoms.</title>
        <authorList>
            <person name="Roberts W.R."/>
            <person name="Alverson A.J."/>
        </authorList>
    </citation>
    <scope>NUCLEOTIDE SEQUENCE [LARGE SCALE GENOMIC DNA]</scope>
    <source>
        <strain evidence="4 5">AJA010-31</strain>
    </source>
</reference>
<feature type="signal peptide" evidence="3">
    <location>
        <begin position="1"/>
        <end position="24"/>
    </location>
</feature>
<dbReference type="AlphaFoldDB" id="A0ABD3PGR4"/>
<keyword evidence="5" id="KW-1185">Reference proteome</keyword>
<evidence type="ECO:0000256" key="1">
    <source>
        <dbReference type="ARBA" id="ARBA00022741"/>
    </source>
</evidence>
<accession>A0ABD3PGR4</accession>
<comment type="caution">
    <text evidence="4">The sequence shown here is derived from an EMBL/GenBank/DDBJ whole genome shotgun (WGS) entry which is preliminary data.</text>
</comment>
<evidence type="ECO:0000256" key="2">
    <source>
        <dbReference type="ARBA" id="ARBA00023134"/>
    </source>
</evidence>
<gene>
    <name evidence="4" type="ORF">ACHAWO_010707</name>
</gene>
<dbReference type="SUPFAM" id="SSF55307">
    <property type="entry name" value="Tubulin C-terminal domain-like"/>
    <property type="match status" value="1"/>
</dbReference>
<dbReference type="InterPro" id="IPR037103">
    <property type="entry name" value="Tubulin/FtsZ-like_C"/>
</dbReference>
<dbReference type="InterPro" id="IPR008280">
    <property type="entry name" value="Tub_FtsZ_C"/>
</dbReference>